<sequence>MTQSSLCDVKIAMKYFTATHIFHSNGCIFRGNRHISQQHTHISQQQTYFAETDIF</sequence>
<reference evidence="1" key="1">
    <citation type="submission" date="2014-12" db="EMBL/GenBank/DDBJ databases">
        <title>Insight into the proteome of Arion vulgaris.</title>
        <authorList>
            <person name="Aradska J."/>
            <person name="Bulat T."/>
            <person name="Smidak R."/>
            <person name="Sarate P."/>
            <person name="Gangsoo J."/>
            <person name="Sialana F."/>
            <person name="Bilban M."/>
            <person name="Lubec G."/>
        </authorList>
    </citation>
    <scope>NUCLEOTIDE SEQUENCE</scope>
    <source>
        <tissue evidence="1">Skin</tissue>
    </source>
</reference>
<organism evidence="1">
    <name type="scientific">Arion vulgaris</name>
    <dbReference type="NCBI Taxonomy" id="1028688"/>
    <lineage>
        <taxon>Eukaryota</taxon>
        <taxon>Metazoa</taxon>
        <taxon>Spiralia</taxon>
        <taxon>Lophotrochozoa</taxon>
        <taxon>Mollusca</taxon>
        <taxon>Gastropoda</taxon>
        <taxon>Heterobranchia</taxon>
        <taxon>Euthyneura</taxon>
        <taxon>Panpulmonata</taxon>
        <taxon>Eupulmonata</taxon>
        <taxon>Stylommatophora</taxon>
        <taxon>Helicina</taxon>
        <taxon>Arionoidea</taxon>
        <taxon>Arionidae</taxon>
        <taxon>Arion</taxon>
    </lineage>
</organism>
<protein>
    <submittedName>
        <fullName evidence="1">Uncharacterized protein</fullName>
    </submittedName>
</protein>
<dbReference type="AlphaFoldDB" id="A0A0B6ZRT6"/>
<dbReference type="EMBL" id="HACG01023661">
    <property type="protein sequence ID" value="CEK70526.1"/>
    <property type="molecule type" value="Transcribed_RNA"/>
</dbReference>
<evidence type="ECO:0000313" key="1">
    <source>
        <dbReference type="EMBL" id="CEK70526.1"/>
    </source>
</evidence>
<accession>A0A0B6ZRT6</accession>
<gene>
    <name evidence="1" type="primary">ORF74528</name>
</gene>
<name>A0A0B6ZRT6_9EUPU</name>
<proteinExistence type="predicted"/>
<feature type="non-terminal residue" evidence="1">
    <location>
        <position position="55"/>
    </location>
</feature>